<protein>
    <submittedName>
        <fullName evidence="2">General transcription factor 3C polypeptide 2</fullName>
    </submittedName>
</protein>
<evidence type="ECO:0000313" key="2">
    <source>
        <dbReference type="WBParaSite" id="RSKR_0001110200.1"/>
    </source>
</evidence>
<proteinExistence type="predicted"/>
<dbReference type="WBParaSite" id="RSKR_0001110200.1">
    <property type="protein sequence ID" value="RSKR_0001110200.1"/>
    <property type="gene ID" value="RSKR_0001110200"/>
</dbReference>
<organism evidence="1 2">
    <name type="scientific">Rhabditophanes sp. KR3021</name>
    <dbReference type="NCBI Taxonomy" id="114890"/>
    <lineage>
        <taxon>Eukaryota</taxon>
        <taxon>Metazoa</taxon>
        <taxon>Ecdysozoa</taxon>
        <taxon>Nematoda</taxon>
        <taxon>Chromadorea</taxon>
        <taxon>Rhabditida</taxon>
        <taxon>Tylenchina</taxon>
        <taxon>Panagrolaimomorpha</taxon>
        <taxon>Strongyloidoidea</taxon>
        <taxon>Alloionematidae</taxon>
        <taxon>Rhabditophanes</taxon>
    </lineage>
</organism>
<sequence>MPIGGYNKFRLDQMADKNTKKRTTVGGTRYKYVEVPRNREGQTILVTGSNGTFYASHYANNSTHKMEKVVDIEVTHLSTVSKENGVVENEGLKMVNCTSEFYFNLQETVRDTNVNNIGGQVNHQEQSLVELKDESMKSGVLDISLTDQLLPLNNENIGRAVNSGYVSNSQSNNMSLLNENSNTDSLNDIGRMEDVCTVGSGYQTDQIRGTKAAVLLEDCGKSKDSSSLYSLEGQNYDPLPKSTDVHDRTQIVEDFLRSIPTPNLVSCGSQTELHFSAFVHQELKKEHRKEGMWKFVEYPEEWSHLFKESHRCDTNCAHSEYSDSLNGKTVDSEVLGFRETADFKVKAEFYVPNYYRTDEAARQLFQPNLVISGNINTKSDKNGFVYKDLTTAEIVLKKFPLTSVKDVKDYDMTPLASNNQPKSSGKYYRDANNNLIESTMFDSGNSTSRPSANEHLDLASVGSTNPNIIPKSFKYQRDNESGENDKAESEISVRDGIKGNYSTTTSFSEDD</sequence>
<name>A0AC35UHY4_9BILA</name>
<dbReference type="Proteomes" id="UP000095286">
    <property type="component" value="Unplaced"/>
</dbReference>
<evidence type="ECO:0000313" key="1">
    <source>
        <dbReference type="Proteomes" id="UP000095286"/>
    </source>
</evidence>
<reference evidence="2" key="1">
    <citation type="submission" date="2016-11" db="UniProtKB">
        <authorList>
            <consortium name="WormBaseParasite"/>
        </authorList>
    </citation>
    <scope>IDENTIFICATION</scope>
    <source>
        <strain evidence="2">KR3021</strain>
    </source>
</reference>
<accession>A0AC35UHY4</accession>